<proteinExistence type="inferred from homology"/>
<accession>A0A345YAS3</accession>
<keyword evidence="2" id="KW-0479">Metal-binding</keyword>
<dbReference type="OrthoDB" id="5197601at2"/>
<dbReference type="InterPro" id="IPR011234">
    <property type="entry name" value="Fumarylacetoacetase-like_C"/>
</dbReference>
<feature type="domain" description="Fumarylacetoacetase-like C-terminal" evidence="3">
    <location>
        <begin position="42"/>
        <end position="237"/>
    </location>
</feature>
<comment type="similarity">
    <text evidence="1">Belongs to the FAH family.</text>
</comment>
<evidence type="ECO:0000313" key="4">
    <source>
        <dbReference type="EMBL" id="AXK41025.1"/>
    </source>
</evidence>
<dbReference type="KEGG" id="err:DVR09_00595"/>
<sequence length="239" mass="26597">MGSVQLRSFSVYALHLERSFRAVAKHHWSKLKSLLFKVAIKIPPKQFFERPVYYKGTVTNIAGPHDDIIRPPYGEKLDYELELAVIIGKKGKSIAPTDAEEHVFGYLVYNDVSAREQLFEEVGPMSAGPAKGKDFDNSNIIGPWLVTRDEVPDPMNLKARVRVNGEVRGESSTSMMSHSIAEIIAYTSTGETLYPGEMIATGAMPYCCGIEDWKFLNDGDEVRLEIDGIGQMTNRVVPG</sequence>
<gene>
    <name evidence="4" type="ORF">DVR09_00595</name>
</gene>
<evidence type="ECO:0000256" key="2">
    <source>
        <dbReference type="ARBA" id="ARBA00022723"/>
    </source>
</evidence>
<dbReference type="SUPFAM" id="SSF56529">
    <property type="entry name" value="FAH"/>
    <property type="match status" value="1"/>
</dbReference>
<dbReference type="PANTHER" id="PTHR42796:SF4">
    <property type="entry name" value="FUMARYLACETOACETATE HYDROLASE DOMAIN-CONTAINING PROTEIN 2A"/>
    <property type="match status" value="1"/>
</dbReference>
<dbReference type="GO" id="GO:0046872">
    <property type="term" value="F:metal ion binding"/>
    <property type="evidence" value="ECO:0007669"/>
    <property type="project" value="UniProtKB-KW"/>
</dbReference>
<protein>
    <submittedName>
        <fullName evidence="4">Fumarylacetoacetate hydrolase family protein</fullName>
    </submittedName>
</protein>
<dbReference type="InterPro" id="IPR051121">
    <property type="entry name" value="FAH"/>
</dbReference>
<organism evidence="4 5">
    <name type="scientific">Erythrobacter aureus</name>
    <dbReference type="NCBI Taxonomy" id="2182384"/>
    <lineage>
        <taxon>Bacteria</taxon>
        <taxon>Pseudomonadati</taxon>
        <taxon>Pseudomonadota</taxon>
        <taxon>Alphaproteobacteria</taxon>
        <taxon>Sphingomonadales</taxon>
        <taxon>Erythrobacteraceae</taxon>
        <taxon>Erythrobacter/Porphyrobacter group</taxon>
        <taxon>Erythrobacter</taxon>
    </lineage>
</organism>
<dbReference type="EMBL" id="CP031357">
    <property type="protein sequence ID" value="AXK41025.1"/>
    <property type="molecule type" value="Genomic_DNA"/>
</dbReference>
<dbReference type="GO" id="GO:0044281">
    <property type="term" value="P:small molecule metabolic process"/>
    <property type="evidence" value="ECO:0007669"/>
    <property type="project" value="UniProtKB-ARBA"/>
</dbReference>
<dbReference type="AlphaFoldDB" id="A0A345YAS3"/>
<evidence type="ECO:0000259" key="3">
    <source>
        <dbReference type="Pfam" id="PF01557"/>
    </source>
</evidence>
<dbReference type="Gene3D" id="3.90.850.10">
    <property type="entry name" value="Fumarylacetoacetase-like, C-terminal domain"/>
    <property type="match status" value="1"/>
</dbReference>
<dbReference type="InterPro" id="IPR036663">
    <property type="entry name" value="Fumarylacetoacetase_C_sf"/>
</dbReference>
<evidence type="ECO:0000256" key="1">
    <source>
        <dbReference type="ARBA" id="ARBA00010211"/>
    </source>
</evidence>
<name>A0A345YAS3_9SPHN</name>
<dbReference type="GO" id="GO:0016787">
    <property type="term" value="F:hydrolase activity"/>
    <property type="evidence" value="ECO:0007669"/>
    <property type="project" value="UniProtKB-KW"/>
</dbReference>
<dbReference type="PANTHER" id="PTHR42796">
    <property type="entry name" value="FUMARYLACETOACETATE HYDROLASE DOMAIN-CONTAINING PROTEIN 2A-RELATED"/>
    <property type="match status" value="1"/>
</dbReference>
<keyword evidence="4" id="KW-0378">Hydrolase</keyword>
<dbReference type="Pfam" id="PF01557">
    <property type="entry name" value="FAA_hydrolase"/>
    <property type="match status" value="1"/>
</dbReference>
<evidence type="ECO:0000313" key="5">
    <source>
        <dbReference type="Proteomes" id="UP000254508"/>
    </source>
</evidence>
<keyword evidence="5" id="KW-1185">Reference proteome</keyword>
<dbReference type="Proteomes" id="UP000254508">
    <property type="component" value="Chromosome"/>
</dbReference>
<reference evidence="5" key="1">
    <citation type="submission" date="2018-07" db="EMBL/GenBank/DDBJ databases">
        <title>Genome sequence of Erythrobacter strain YH-07, an antagonistic bacterium isolated from Yellow Sea.</title>
        <authorList>
            <person name="Tang T."/>
            <person name="Liu Q."/>
            <person name="Sun X."/>
        </authorList>
    </citation>
    <scope>NUCLEOTIDE SEQUENCE [LARGE SCALE GENOMIC DNA]</scope>
    <source>
        <strain evidence="5">YH-07</strain>
    </source>
</reference>